<keyword evidence="5" id="KW-0249">Electron transport</keyword>
<dbReference type="PANTHER" id="PTHR46865:SF2">
    <property type="entry name" value="MONOOXYGENASE"/>
    <property type="match status" value="1"/>
</dbReference>
<evidence type="ECO:0000313" key="13">
    <source>
        <dbReference type="EMBL" id="KAK3197645.1"/>
    </source>
</evidence>
<protein>
    <recommendedName>
        <fullName evidence="12">FAD-binding FR-type domain-containing protein</fullName>
    </recommendedName>
</protein>
<keyword evidence="8" id="KW-0813">Transport</keyword>
<dbReference type="SFLD" id="SFLDG01168">
    <property type="entry name" value="Ferric_reductase_subgroup_(FRE"/>
    <property type="match status" value="1"/>
</dbReference>
<dbReference type="SFLD" id="SFLDS00052">
    <property type="entry name" value="Ferric_Reductase_Domain"/>
    <property type="match status" value="1"/>
</dbReference>
<dbReference type="InterPro" id="IPR036188">
    <property type="entry name" value="FAD/NAD-bd_sf"/>
</dbReference>
<evidence type="ECO:0000256" key="4">
    <source>
        <dbReference type="ARBA" id="ARBA00022827"/>
    </source>
</evidence>
<keyword evidence="7" id="KW-0560">Oxidoreductase</keyword>
<dbReference type="EMBL" id="WVTA01000018">
    <property type="protein sequence ID" value="KAK3197645.1"/>
    <property type="molecule type" value="Genomic_DNA"/>
</dbReference>
<evidence type="ECO:0000256" key="11">
    <source>
        <dbReference type="SAM" id="Phobius"/>
    </source>
</evidence>
<comment type="subcellular location">
    <subcellularLocation>
        <location evidence="1">Membrane</location>
        <topology evidence="1">Multi-pass membrane protein</topology>
    </subcellularLocation>
</comment>
<evidence type="ECO:0000256" key="10">
    <source>
        <dbReference type="SAM" id="MobiDB-lite"/>
    </source>
</evidence>
<reference evidence="13 14" key="1">
    <citation type="submission" date="2021-02" db="EMBL/GenBank/DDBJ databases">
        <title>Genome assembly of Pseudopithomyces chartarum.</title>
        <authorList>
            <person name="Jauregui R."/>
            <person name="Singh J."/>
            <person name="Voisey C."/>
        </authorList>
    </citation>
    <scope>NUCLEOTIDE SEQUENCE [LARGE SCALE GENOMIC DNA]</scope>
    <source>
        <strain evidence="13 14">AGR01</strain>
    </source>
</reference>
<dbReference type="Pfam" id="PF01494">
    <property type="entry name" value="FAD_binding_3"/>
    <property type="match status" value="1"/>
</dbReference>
<gene>
    <name evidence="13" type="ORF">GRF29_216g847799</name>
</gene>
<dbReference type="Gene3D" id="3.40.50.80">
    <property type="entry name" value="Nucleotide-binding domain of ferredoxin-NADP reductase (FNR) module"/>
    <property type="match status" value="1"/>
</dbReference>
<dbReference type="AlphaFoldDB" id="A0AAN6LPD8"/>
<dbReference type="Pfam" id="PF08030">
    <property type="entry name" value="NAD_binding_6"/>
    <property type="match status" value="1"/>
</dbReference>
<proteinExistence type="predicted"/>
<dbReference type="InterPro" id="IPR013112">
    <property type="entry name" value="FAD-bd_8"/>
</dbReference>
<comment type="caution">
    <text evidence="13">The sequence shown here is derived from an EMBL/GenBank/DDBJ whole genome shotgun (WGS) entry which is preliminary data.</text>
</comment>
<dbReference type="Proteomes" id="UP001280581">
    <property type="component" value="Unassembled WGS sequence"/>
</dbReference>
<feature type="transmembrane region" description="Helical" evidence="11">
    <location>
        <begin position="208"/>
        <end position="228"/>
    </location>
</feature>
<dbReference type="CDD" id="cd06186">
    <property type="entry name" value="NOX_Duox_like_FAD_NADP"/>
    <property type="match status" value="1"/>
</dbReference>
<feature type="compositionally biased region" description="Low complexity" evidence="10">
    <location>
        <begin position="460"/>
        <end position="472"/>
    </location>
</feature>
<sequence>MVLGYDFVTLDDEGKHARRILLDWYPLVAQWSVLVVFAGFQFAFLLSWLANKGLEYERPRSPSLNKRLEGQWTWLRKSRRGWDRLVWWAKKDVTGGWGTRAEWIGGGLWTAWLLYLSIVQTGNDYLHLTKRLGAIGASQLPLHYLLAMRSPYSPLQLLTRLSHEQLKASHQILGRIVFFLFSLHAILYLNFFIRSNLLSKRIQEKDVIFGIISIALFTAISTTALSQLRRWNYRVFYISHITIANLLVVPLYLHVHHIRPYVWEVVFVNALHLILRFAAHKTYTGTVALLPGTNLIQIRIPLTTLSSTLSWRPGQHVYLSLPTGHPYSASLSDQFTLRNKTNPFTIASIPSKDKHLLLVAKTLTGNTKKMSDLARSLTKEGGEPPSIPLALEGPYGASIHLPDFSTFDKVLLVAGGVGATFILPIYRSIVEFHDTEHAGLPQVRFIWAVQRLAETQWAFPSQPTTSSPSETPAETRTEETTPHAPTAAIEVFVTRGATSTLPLGENGEDIELAEDEQLLSMEEEMKKPREGMVLKSGRPKIPAIVDEIRTDRQNGRLPLHVLISGAGVAGASLALMLARHPGFKHRPIITLIERSPQPRTTGQSIDIRGPAVDVIRKLGWEQEIKNRHTTEKGLALLNEDGKTVAYFPATGDTKVQSATSEYEILRGELTGMLLEGVDAERTSGAEINVVYGETISSMEETPDAVHIHFARGKLEPHRYDVVVAADGISSSTRALIFGADDKREHVRPSGMYLSFFSVPRIASDDQSWAWATLPPGLAVHRRPHRNGETMGVYLSICHPTKARDPDLEAIVHADVATQKSYLRQRFEASSCVDAAVGEGALCYAGGCGVCDYGCGDEFGDDRRVLHCWGVGSD</sequence>
<feature type="transmembrane region" description="Helical" evidence="11">
    <location>
        <begin position="172"/>
        <end position="193"/>
    </location>
</feature>
<keyword evidence="8" id="KW-0406">Ion transport</keyword>
<dbReference type="SUPFAM" id="SSF52343">
    <property type="entry name" value="Ferredoxin reductase-like, C-terminal NADP-linked domain"/>
    <property type="match status" value="1"/>
</dbReference>
<dbReference type="Pfam" id="PF01794">
    <property type="entry name" value="Ferric_reduct"/>
    <property type="match status" value="1"/>
</dbReference>
<dbReference type="InterPro" id="IPR013130">
    <property type="entry name" value="Fe3_Rdtase_TM_dom"/>
</dbReference>
<evidence type="ECO:0000256" key="8">
    <source>
        <dbReference type="ARBA" id="ARBA00023065"/>
    </source>
</evidence>
<dbReference type="GO" id="GO:0071949">
    <property type="term" value="F:FAD binding"/>
    <property type="evidence" value="ECO:0007669"/>
    <property type="project" value="InterPro"/>
</dbReference>
<evidence type="ECO:0000256" key="2">
    <source>
        <dbReference type="ARBA" id="ARBA00022630"/>
    </source>
</evidence>
<keyword evidence="14" id="KW-1185">Reference proteome</keyword>
<dbReference type="InterPro" id="IPR002938">
    <property type="entry name" value="FAD-bd"/>
</dbReference>
<keyword evidence="6 11" id="KW-1133">Transmembrane helix</keyword>
<evidence type="ECO:0000259" key="12">
    <source>
        <dbReference type="PROSITE" id="PS51384"/>
    </source>
</evidence>
<organism evidence="13 14">
    <name type="scientific">Pseudopithomyces chartarum</name>
    <dbReference type="NCBI Taxonomy" id="1892770"/>
    <lineage>
        <taxon>Eukaryota</taxon>
        <taxon>Fungi</taxon>
        <taxon>Dikarya</taxon>
        <taxon>Ascomycota</taxon>
        <taxon>Pezizomycotina</taxon>
        <taxon>Dothideomycetes</taxon>
        <taxon>Pleosporomycetidae</taxon>
        <taxon>Pleosporales</taxon>
        <taxon>Massarineae</taxon>
        <taxon>Didymosphaeriaceae</taxon>
        <taxon>Pseudopithomyces</taxon>
    </lineage>
</organism>
<evidence type="ECO:0000313" key="14">
    <source>
        <dbReference type="Proteomes" id="UP001280581"/>
    </source>
</evidence>
<dbReference type="Pfam" id="PF08022">
    <property type="entry name" value="FAD_binding_8"/>
    <property type="match status" value="1"/>
</dbReference>
<feature type="region of interest" description="Disordered" evidence="10">
    <location>
        <begin position="458"/>
        <end position="486"/>
    </location>
</feature>
<accession>A0AAN6LPD8</accession>
<feature type="domain" description="FAD-binding FR-type" evidence="12">
    <location>
        <begin position="258"/>
        <end position="401"/>
    </location>
</feature>
<name>A0AAN6LPD8_9PLEO</name>
<feature type="transmembrane region" description="Helical" evidence="11">
    <location>
        <begin position="28"/>
        <end position="50"/>
    </location>
</feature>
<evidence type="ECO:0000256" key="5">
    <source>
        <dbReference type="ARBA" id="ARBA00022982"/>
    </source>
</evidence>
<evidence type="ECO:0000256" key="6">
    <source>
        <dbReference type="ARBA" id="ARBA00022989"/>
    </source>
</evidence>
<dbReference type="InterPro" id="IPR013121">
    <property type="entry name" value="Fe_red_NAD-bd_6"/>
</dbReference>
<dbReference type="InterPro" id="IPR039261">
    <property type="entry name" value="FNR_nucleotide-bd"/>
</dbReference>
<keyword evidence="4" id="KW-0274">FAD</keyword>
<dbReference type="SUPFAM" id="SSF51905">
    <property type="entry name" value="FAD/NAD(P)-binding domain"/>
    <property type="match status" value="1"/>
</dbReference>
<feature type="transmembrane region" description="Helical" evidence="11">
    <location>
        <begin position="235"/>
        <end position="255"/>
    </location>
</feature>
<keyword evidence="9 11" id="KW-0472">Membrane</keyword>
<dbReference type="InterPro" id="IPR051704">
    <property type="entry name" value="FAD_aromatic-hydroxylase"/>
</dbReference>
<dbReference type="GO" id="GO:0006811">
    <property type="term" value="P:monoatomic ion transport"/>
    <property type="evidence" value="ECO:0007669"/>
    <property type="project" value="UniProtKB-KW"/>
</dbReference>
<evidence type="ECO:0000256" key="7">
    <source>
        <dbReference type="ARBA" id="ARBA00023002"/>
    </source>
</evidence>
<dbReference type="PROSITE" id="PS51384">
    <property type="entry name" value="FAD_FR"/>
    <property type="match status" value="1"/>
</dbReference>
<keyword evidence="3 11" id="KW-0812">Transmembrane</keyword>
<dbReference type="Gene3D" id="3.50.50.60">
    <property type="entry name" value="FAD/NAD(P)-binding domain"/>
    <property type="match status" value="1"/>
</dbReference>
<evidence type="ECO:0000256" key="1">
    <source>
        <dbReference type="ARBA" id="ARBA00004141"/>
    </source>
</evidence>
<dbReference type="GO" id="GO:0016491">
    <property type="term" value="F:oxidoreductase activity"/>
    <property type="evidence" value="ECO:0007669"/>
    <property type="project" value="UniProtKB-KW"/>
</dbReference>
<dbReference type="InterPro" id="IPR017927">
    <property type="entry name" value="FAD-bd_FR_type"/>
</dbReference>
<evidence type="ECO:0000256" key="3">
    <source>
        <dbReference type="ARBA" id="ARBA00022692"/>
    </source>
</evidence>
<dbReference type="GO" id="GO:0016020">
    <property type="term" value="C:membrane"/>
    <property type="evidence" value="ECO:0007669"/>
    <property type="project" value="UniProtKB-SubCell"/>
</dbReference>
<evidence type="ECO:0000256" key="9">
    <source>
        <dbReference type="ARBA" id="ARBA00023136"/>
    </source>
</evidence>
<keyword evidence="2" id="KW-0285">Flavoprotein</keyword>
<dbReference type="PANTHER" id="PTHR46865">
    <property type="entry name" value="OXIDOREDUCTASE-RELATED"/>
    <property type="match status" value="1"/>
</dbReference>